<evidence type="ECO:0000256" key="1">
    <source>
        <dbReference type="SAM" id="MobiDB-lite"/>
    </source>
</evidence>
<feature type="compositionally biased region" description="Polar residues" evidence="1">
    <location>
        <begin position="156"/>
        <end position="165"/>
    </location>
</feature>
<organism evidence="2 3">
    <name type="scientific">Dendrothele bispora (strain CBS 962.96)</name>
    <dbReference type="NCBI Taxonomy" id="1314807"/>
    <lineage>
        <taxon>Eukaryota</taxon>
        <taxon>Fungi</taxon>
        <taxon>Dikarya</taxon>
        <taxon>Basidiomycota</taxon>
        <taxon>Agaricomycotina</taxon>
        <taxon>Agaricomycetes</taxon>
        <taxon>Agaricomycetidae</taxon>
        <taxon>Agaricales</taxon>
        <taxon>Agaricales incertae sedis</taxon>
        <taxon>Dendrothele</taxon>
    </lineage>
</organism>
<dbReference type="Proteomes" id="UP000297245">
    <property type="component" value="Unassembled WGS sequence"/>
</dbReference>
<reference evidence="2 3" key="1">
    <citation type="journal article" date="2019" name="Nat. Ecol. Evol.">
        <title>Megaphylogeny resolves global patterns of mushroom evolution.</title>
        <authorList>
            <person name="Varga T."/>
            <person name="Krizsan K."/>
            <person name="Foldi C."/>
            <person name="Dima B."/>
            <person name="Sanchez-Garcia M."/>
            <person name="Sanchez-Ramirez S."/>
            <person name="Szollosi G.J."/>
            <person name="Szarkandi J.G."/>
            <person name="Papp V."/>
            <person name="Albert L."/>
            <person name="Andreopoulos W."/>
            <person name="Angelini C."/>
            <person name="Antonin V."/>
            <person name="Barry K.W."/>
            <person name="Bougher N.L."/>
            <person name="Buchanan P."/>
            <person name="Buyck B."/>
            <person name="Bense V."/>
            <person name="Catcheside P."/>
            <person name="Chovatia M."/>
            <person name="Cooper J."/>
            <person name="Damon W."/>
            <person name="Desjardin D."/>
            <person name="Finy P."/>
            <person name="Geml J."/>
            <person name="Haridas S."/>
            <person name="Hughes K."/>
            <person name="Justo A."/>
            <person name="Karasinski D."/>
            <person name="Kautmanova I."/>
            <person name="Kiss B."/>
            <person name="Kocsube S."/>
            <person name="Kotiranta H."/>
            <person name="LaButti K.M."/>
            <person name="Lechner B.E."/>
            <person name="Liimatainen K."/>
            <person name="Lipzen A."/>
            <person name="Lukacs Z."/>
            <person name="Mihaltcheva S."/>
            <person name="Morgado L.N."/>
            <person name="Niskanen T."/>
            <person name="Noordeloos M.E."/>
            <person name="Ohm R.A."/>
            <person name="Ortiz-Santana B."/>
            <person name="Ovrebo C."/>
            <person name="Racz N."/>
            <person name="Riley R."/>
            <person name="Savchenko A."/>
            <person name="Shiryaev A."/>
            <person name="Soop K."/>
            <person name="Spirin V."/>
            <person name="Szebenyi C."/>
            <person name="Tomsovsky M."/>
            <person name="Tulloss R.E."/>
            <person name="Uehling J."/>
            <person name="Grigoriev I.V."/>
            <person name="Vagvolgyi C."/>
            <person name="Papp T."/>
            <person name="Martin F.M."/>
            <person name="Miettinen O."/>
            <person name="Hibbett D.S."/>
            <person name="Nagy L.G."/>
        </authorList>
    </citation>
    <scope>NUCLEOTIDE SEQUENCE [LARGE SCALE GENOMIC DNA]</scope>
    <source>
        <strain evidence="2 3">CBS 962.96</strain>
    </source>
</reference>
<feature type="region of interest" description="Disordered" evidence="1">
    <location>
        <begin position="153"/>
        <end position="198"/>
    </location>
</feature>
<dbReference type="OrthoDB" id="3071161at2759"/>
<dbReference type="AlphaFoldDB" id="A0A4S8KRS4"/>
<evidence type="ECO:0000313" key="2">
    <source>
        <dbReference type="EMBL" id="THU78363.1"/>
    </source>
</evidence>
<accession>A0A4S8KRS4</accession>
<dbReference type="EMBL" id="ML180207">
    <property type="protein sequence ID" value="THU78363.1"/>
    <property type="molecule type" value="Genomic_DNA"/>
</dbReference>
<feature type="compositionally biased region" description="Low complexity" evidence="1">
    <location>
        <begin position="166"/>
        <end position="182"/>
    </location>
</feature>
<protein>
    <submittedName>
        <fullName evidence="2">Uncharacterized protein</fullName>
    </submittedName>
</protein>
<sequence length="340" mass="37420">MIRYVGEMRGFVEDGKLATCSRRAQGVVEYDRGGLGFERFIVALREGHLKPKPYCPHIFNENREASWCRLHPVRRKPGDMTKCVGYLKATTHQCAFVEANSTHGSEVGLDISGGEEHWSDSAEDEERLVAANSDEEAEMLAYAVKLSRDSEDKNFLASSDTPAGASQNSQSSPSSSKSLSPSWKARAGLAPSKSHPGSAQSYSFYRLEVAEQRKKSDEKMLENLFKSCQSGEYIANPSTHPAWNTAVLKDLPSVLHQYHLTSDDDGAFAQKILQLVQPHLYTEVGRIIVLLNTLGASAASATSLNQAITHMLGTLVKLVQIILIAASHIIWKKLSQPFQS</sequence>
<name>A0A4S8KRS4_DENBC</name>
<proteinExistence type="predicted"/>
<gene>
    <name evidence="2" type="ORF">K435DRAFT_811613</name>
</gene>
<keyword evidence="3" id="KW-1185">Reference proteome</keyword>
<evidence type="ECO:0000313" key="3">
    <source>
        <dbReference type="Proteomes" id="UP000297245"/>
    </source>
</evidence>